<accession>A0A327WD02</accession>
<keyword evidence="4" id="KW-1185">Reference proteome</keyword>
<keyword evidence="1" id="KW-0812">Transmembrane</keyword>
<dbReference type="GO" id="GO:0016020">
    <property type="term" value="C:membrane"/>
    <property type="evidence" value="ECO:0007669"/>
    <property type="project" value="InterPro"/>
</dbReference>
<proteinExistence type="predicted"/>
<evidence type="ECO:0000259" key="2">
    <source>
        <dbReference type="Pfam" id="PF06580"/>
    </source>
</evidence>
<feature type="transmembrane region" description="Helical" evidence="1">
    <location>
        <begin position="122"/>
        <end position="144"/>
    </location>
</feature>
<feature type="domain" description="Signal transduction histidine kinase internal region" evidence="2">
    <location>
        <begin position="165"/>
        <end position="239"/>
    </location>
</feature>
<sequence>MNITMILKKDLPGTILRRLYWIPLPFIFAFLVWISQRTTPFLQERFMDSYGTILQNNFVTSLIILMVGIRTFFTVEKLVLADRNARWSAKNIIALAFLGIYPILILVVMYCISWPIAFIGGYLLLCGYVTIFPSAILGMLSATIQQWNKAKHRMLELQRNNAVMEKELLQARTSPHFLFNTINNIDALITREPERASLYLNKLSGILRFMLYESSADSVPLGVELSYIEEYVNLQRIRSVNQDFVRMHVTGDTNSWLITPMIFIPIIENAFKHVSTKLTNDAITLNFAMEGNKIIFNCINLFQPEKPSADEGGLGLGLVTQRLELMYPGRYSMHTAVKGNSYHVYLKIELDAVGMYHH</sequence>
<dbReference type="EMBL" id="QLMA01000001">
    <property type="protein sequence ID" value="RAJ88018.1"/>
    <property type="molecule type" value="Genomic_DNA"/>
</dbReference>
<feature type="transmembrane region" description="Helical" evidence="1">
    <location>
        <begin position="58"/>
        <end position="80"/>
    </location>
</feature>
<protein>
    <submittedName>
        <fullName evidence="3">Histidine kinase</fullName>
    </submittedName>
</protein>
<keyword evidence="1" id="KW-1133">Transmembrane helix</keyword>
<evidence type="ECO:0000313" key="3">
    <source>
        <dbReference type="EMBL" id="RAJ88018.1"/>
    </source>
</evidence>
<dbReference type="InterPro" id="IPR010559">
    <property type="entry name" value="Sig_transdc_His_kin_internal"/>
</dbReference>
<evidence type="ECO:0000256" key="1">
    <source>
        <dbReference type="SAM" id="Phobius"/>
    </source>
</evidence>
<dbReference type="InterPro" id="IPR050640">
    <property type="entry name" value="Bact_2-comp_sensor_kinase"/>
</dbReference>
<dbReference type="RefSeq" id="WP_111590675.1">
    <property type="nucleotide sequence ID" value="NZ_QLMA01000001.1"/>
</dbReference>
<gene>
    <name evidence="3" type="ORF">CLV59_101783</name>
</gene>
<feature type="transmembrane region" description="Helical" evidence="1">
    <location>
        <begin position="20"/>
        <end position="38"/>
    </location>
</feature>
<dbReference type="GO" id="GO:0000155">
    <property type="term" value="F:phosphorelay sensor kinase activity"/>
    <property type="evidence" value="ECO:0007669"/>
    <property type="project" value="InterPro"/>
</dbReference>
<feature type="transmembrane region" description="Helical" evidence="1">
    <location>
        <begin position="92"/>
        <end position="116"/>
    </location>
</feature>
<dbReference type="Pfam" id="PF06580">
    <property type="entry name" value="His_kinase"/>
    <property type="match status" value="1"/>
</dbReference>
<keyword evidence="3" id="KW-0808">Transferase</keyword>
<keyword evidence="1" id="KW-0472">Membrane</keyword>
<dbReference type="AlphaFoldDB" id="A0A327WD02"/>
<evidence type="ECO:0000313" key="4">
    <source>
        <dbReference type="Proteomes" id="UP000249819"/>
    </source>
</evidence>
<name>A0A327WD02_9BACT</name>
<dbReference type="PANTHER" id="PTHR34220">
    <property type="entry name" value="SENSOR HISTIDINE KINASE YPDA"/>
    <property type="match status" value="1"/>
</dbReference>
<comment type="caution">
    <text evidence="3">The sequence shown here is derived from an EMBL/GenBank/DDBJ whole genome shotgun (WGS) entry which is preliminary data.</text>
</comment>
<dbReference type="OrthoDB" id="9792992at2"/>
<dbReference type="PANTHER" id="PTHR34220:SF7">
    <property type="entry name" value="SENSOR HISTIDINE KINASE YPDA"/>
    <property type="match status" value="1"/>
</dbReference>
<organism evidence="3 4">
    <name type="scientific">Chitinophaga dinghuensis</name>
    <dbReference type="NCBI Taxonomy" id="1539050"/>
    <lineage>
        <taxon>Bacteria</taxon>
        <taxon>Pseudomonadati</taxon>
        <taxon>Bacteroidota</taxon>
        <taxon>Chitinophagia</taxon>
        <taxon>Chitinophagales</taxon>
        <taxon>Chitinophagaceae</taxon>
        <taxon>Chitinophaga</taxon>
    </lineage>
</organism>
<keyword evidence="3" id="KW-0418">Kinase</keyword>
<dbReference type="Proteomes" id="UP000249819">
    <property type="component" value="Unassembled WGS sequence"/>
</dbReference>
<reference evidence="3 4" key="1">
    <citation type="submission" date="2018-06" db="EMBL/GenBank/DDBJ databases">
        <title>Genomic Encyclopedia of Archaeal and Bacterial Type Strains, Phase II (KMG-II): from individual species to whole genera.</title>
        <authorList>
            <person name="Goeker M."/>
        </authorList>
    </citation>
    <scope>NUCLEOTIDE SEQUENCE [LARGE SCALE GENOMIC DNA]</scope>
    <source>
        <strain evidence="3 4">DSM 29821</strain>
    </source>
</reference>